<evidence type="ECO:0000313" key="2">
    <source>
        <dbReference type="EMBL" id="OXM84414.1"/>
    </source>
</evidence>
<gene>
    <name evidence="2" type="ORF">CF651_20575</name>
</gene>
<dbReference type="AlphaFoldDB" id="A0A229UM73"/>
<evidence type="ECO:0000313" key="3">
    <source>
        <dbReference type="Proteomes" id="UP000215509"/>
    </source>
</evidence>
<reference evidence="2 3" key="1">
    <citation type="submission" date="2017-07" db="EMBL/GenBank/DDBJ databases">
        <title>Genome sequencing and assembly of Paenibacillus rigui.</title>
        <authorList>
            <person name="Mayilraj S."/>
        </authorList>
    </citation>
    <scope>NUCLEOTIDE SEQUENCE [LARGE SCALE GENOMIC DNA]</scope>
    <source>
        <strain evidence="2 3">JCM 16352</strain>
    </source>
</reference>
<dbReference type="RefSeq" id="WP_094016756.1">
    <property type="nucleotide sequence ID" value="NZ_NMQW01000032.1"/>
</dbReference>
<sequence>MNSSWLLVFKEDIISQPAQVQKALFEHLVLLVLDEPGLASLEASAARQVVRSVFIHSVHSRFPRLNGEEIANRLKFRTSVFIQQHGRKKVASSEEKLHCDAAALLLGWNEIADYLDKLRRKRRSLRMWGTIAALVVMFLVGGFVFVMAAPVQEAYSLPEPAQEQRQPLEER</sequence>
<accession>A0A229UM73</accession>
<dbReference type="EMBL" id="NMQW01000032">
    <property type="protein sequence ID" value="OXM84414.1"/>
    <property type="molecule type" value="Genomic_DNA"/>
</dbReference>
<proteinExistence type="predicted"/>
<keyword evidence="1" id="KW-0812">Transmembrane</keyword>
<feature type="transmembrane region" description="Helical" evidence="1">
    <location>
        <begin position="127"/>
        <end position="149"/>
    </location>
</feature>
<evidence type="ECO:0000256" key="1">
    <source>
        <dbReference type="SAM" id="Phobius"/>
    </source>
</evidence>
<keyword evidence="1" id="KW-0472">Membrane</keyword>
<keyword evidence="1" id="KW-1133">Transmembrane helix</keyword>
<dbReference type="Proteomes" id="UP000215509">
    <property type="component" value="Unassembled WGS sequence"/>
</dbReference>
<comment type="caution">
    <text evidence="2">The sequence shown here is derived from an EMBL/GenBank/DDBJ whole genome shotgun (WGS) entry which is preliminary data.</text>
</comment>
<protein>
    <submittedName>
        <fullName evidence="2">Uncharacterized protein</fullName>
    </submittedName>
</protein>
<name>A0A229UM73_9BACL</name>
<organism evidence="2 3">
    <name type="scientific">Paenibacillus rigui</name>
    <dbReference type="NCBI Taxonomy" id="554312"/>
    <lineage>
        <taxon>Bacteria</taxon>
        <taxon>Bacillati</taxon>
        <taxon>Bacillota</taxon>
        <taxon>Bacilli</taxon>
        <taxon>Bacillales</taxon>
        <taxon>Paenibacillaceae</taxon>
        <taxon>Paenibacillus</taxon>
    </lineage>
</organism>
<keyword evidence="3" id="KW-1185">Reference proteome</keyword>
<dbReference type="OrthoDB" id="2596431at2"/>